<dbReference type="Proteomes" id="UP000176772">
    <property type="component" value="Unassembled WGS sequence"/>
</dbReference>
<dbReference type="InterPro" id="IPR036390">
    <property type="entry name" value="WH_DNA-bd_sf"/>
</dbReference>
<reference evidence="2 3" key="1">
    <citation type="journal article" date="2016" name="Nat. Commun.">
        <title>Thousands of microbial genomes shed light on interconnected biogeochemical processes in an aquifer system.</title>
        <authorList>
            <person name="Anantharaman K."/>
            <person name="Brown C.T."/>
            <person name="Hug L.A."/>
            <person name="Sharon I."/>
            <person name="Castelle C.J."/>
            <person name="Probst A.J."/>
            <person name="Thomas B.C."/>
            <person name="Singh A."/>
            <person name="Wilkins M.J."/>
            <person name="Karaoz U."/>
            <person name="Brodie E.L."/>
            <person name="Williams K.H."/>
            <person name="Hubbard S.S."/>
            <person name="Banfield J.F."/>
        </authorList>
    </citation>
    <scope>NUCLEOTIDE SEQUENCE [LARGE SCALE GENOMIC DNA]</scope>
</reference>
<comment type="caution">
    <text evidence="2">The sequence shown here is derived from an EMBL/GenBank/DDBJ whole genome shotgun (WGS) entry which is preliminary data.</text>
</comment>
<accession>A0A1G2QAY7</accession>
<protein>
    <recommendedName>
        <fullName evidence="1">HTH arsR-type domain-containing protein</fullName>
    </recommendedName>
</protein>
<evidence type="ECO:0000313" key="2">
    <source>
        <dbReference type="EMBL" id="OHA57269.1"/>
    </source>
</evidence>
<organism evidence="2 3">
    <name type="scientific">Candidatus Veblenbacteria bacterium RIFOXYD1_FULL_43_11</name>
    <dbReference type="NCBI Taxonomy" id="1802429"/>
    <lineage>
        <taxon>Bacteria</taxon>
        <taxon>Candidatus Vebleniibacteriota</taxon>
    </lineage>
</organism>
<dbReference type="InterPro" id="IPR036388">
    <property type="entry name" value="WH-like_DNA-bd_sf"/>
</dbReference>
<dbReference type="SUPFAM" id="SSF46785">
    <property type="entry name" value="Winged helix' DNA-binding domain"/>
    <property type="match status" value="1"/>
</dbReference>
<gene>
    <name evidence="2" type="ORF">A2588_00230</name>
</gene>
<dbReference type="InterPro" id="IPR011991">
    <property type="entry name" value="ArsR-like_HTH"/>
</dbReference>
<evidence type="ECO:0000259" key="1">
    <source>
        <dbReference type="PROSITE" id="PS50987"/>
    </source>
</evidence>
<sequence length="90" mass="10454">MIVTELERYFRAIANRRRLEMLQVLDRRGPLPLYQVATAVHLSVKTTNKHLTQLLHTGFVSRTRQGLFVMYQLEAEAKPLVVKLLKLILP</sequence>
<dbReference type="GO" id="GO:0003700">
    <property type="term" value="F:DNA-binding transcription factor activity"/>
    <property type="evidence" value="ECO:0007669"/>
    <property type="project" value="InterPro"/>
</dbReference>
<dbReference type="SMART" id="SM00418">
    <property type="entry name" value="HTH_ARSR"/>
    <property type="match status" value="1"/>
</dbReference>
<dbReference type="Gene3D" id="1.10.10.10">
    <property type="entry name" value="Winged helix-like DNA-binding domain superfamily/Winged helix DNA-binding domain"/>
    <property type="match status" value="1"/>
</dbReference>
<dbReference type="Pfam" id="PF25212">
    <property type="entry name" value="HVO_A0114"/>
    <property type="match status" value="1"/>
</dbReference>
<dbReference type="InterPro" id="IPR001845">
    <property type="entry name" value="HTH_ArsR_DNA-bd_dom"/>
</dbReference>
<dbReference type="PROSITE" id="PS50987">
    <property type="entry name" value="HTH_ARSR_2"/>
    <property type="match status" value="1"/>
</dbReference>
<name>A0A1G2QAY7_9BACT</name>
<dbReference type="PRINTS" id="PR00778">
    <property type="entry name" value="HTHARSR"/>
</dbReference>
<dbReference type="CDD" id="cd00090">
    <property type="entry name" value="HTH_ARSR"/>
    <property type="match status" value="1"/>
</dbReference>
<evidence type="ECO:0000313" key="3">
    <source>
        <dbReference type="Proteomes" id="UP000176772"/>
    </source>
</evidence>
<feature type="domain" description="HTH arsR-type" evidence="1">
    <location>
        <begin position="1"/>
        <end position="90"/>
    </location>
</feature>
<proteinExistence type="predicted"/>
<dbReference type="EMBL" id="MHTF01000015">
    <property type="protein sequence ID" value="OHA57269.1"/>
    <property type="molecule type" value="Genomic_DNA"/>
</dbReference>
<dbReference type="AlphaFoldDB" id="A0A1G2QAY7"/>